<evidence type="ECO:0000256" key="4">
    <source>
        <dbReference type="ARBA" id="ARBA00022771"/>
    </source>
</evidence>
<keyword evidence="2" id="KW-0479">Metal-binding</keyword>
<feature type="domain" description="C2H2-type" evidence="9">
    <location>
        <begin position="256"/>
        <end position="283"/>
    </location>
</feature>
<dbReference type="PROSITE" id="PS00028">
    <property type="entry name" value="ZINC_FINGER_C2H2_1"/>
    <property type="match status" value="2"/>
</dbReference>
<accession>A0A9P5HAL5</accession>
<proteinExistence type="predicted"/>
<keyword evidence="3" id="KW-0677">Repeat</keyword>
<evidence type="ECO:0000256" key="2">
    <source>
        <dbReference type="ARBA" id="ARBA00022723"/>
    </source>
</evidence>
<dbReference type="SMART" id="SM00355">
    <property type="entry name" value="ZnF_C2H2"/>
    <property type="match status" value="2"/>
</dbReference>
<keyword evidence="11" id="KW-1185">Reference proteome</keyword>
<dbReference type="Gene3D" id="3.30.160.60">
    <property type="entry name" value="Classic Zinc Finger"/>
    <property type="match status" value="2"/>
</dbReference>
<dbReference type="PANTHER" id="PTHR16515">
    <property type="entry name" value="PR DOMAIN ZINC FINGER PROTEIN"/>
    <property type="match status" value="1"/>
</dbReference>
<feature type="domain" description="C2H2-type" evidence="9">
    <location>
        <begin position="284"/>
        <end position="314"/>
    </location>
</feature>
<dbReference type="Pfam" id="PF00096">
    <property type="entry name" value="zf-C2H2"/>
    <property type="match status" value="2"/>
</dbReference>
<dbReference type="OrthoDB" id="6077919at2759"/>
<evidence type="ECO:0000256" key="7">
    <source>
        <dbReference type="PROSITE-ProRule" id="PRU00042"/>
    </source>
</evidence>
<dbReference type="EMBL" id="JAANBB010000131">
    <property type="protein sequence ID" value="KAF7549085.1"/>
    <property type="molecule type" value="Genomic_DNA"/>
</dbReference>
<dbReference type="GO" id="GO:0008270">
    <property type="term" value="F:zinc ion binding"/>
    <property type="evidence" value="ECO:0007669"/>
    <property type="project" value="UniProtKB-KW"/>
</dbReference>
<evidence type="ECO:0000259" key="9">
    <source>
        <dbReference type="PROSITE" id="PS50157"/>
    </source>
</evidence>
<keyword evidence="5" id="KW-0862">Zinc</keyword>
<organism evidence="10 11">
    <name type="scientific">Cylindrodendrum hubeiense</name>
    <dbReference type="NCBI Taxonomy" id="595255"/>
    <lineage>
        <taxon>Eukaryota</taxon>
        <taxon>Fungi</taxon>
        <taxon>Dikarya</taxon>
        <taxon>Ascomycota</taxon>
        <taxon>Pezizomycotina</taxon>
        <taxon>Sordariomycetes</taxon>
        <taxon>Hypocreomycetidae</taxon>
        <taxon>Hypocreales</taxon>
        <taxon>Nectriaceae</taxon>
        <taxon>Cylindrodendrum</taxon>
    </lineage>
</organism>
<sequence length="322" mass="35018">MSSQYATQQGGHPTSRQHPQPPPSPPMDDYKCSLPSISNLLGLADAGSPVSEASPVSRQHSPQLEAGLQQQQQQQQRPETTSSIKAESRPGSGYAKSSHHRGLPPTPPMSTDASFDGYSSPSNKPISQVYPNSAPRGYYYETTPPLEADIQRQVMASGAVPRSAPVPVQAAYPQQSFAAPYVHHQPPMGSYYPPMQPTPPPQHQVVGAYYQRSLPQVFPPQMTMAAPSATGANPWQHHHYLNPTGGAAFPQSQDRYICQTCSKAFSRPSSLRIHSHSHTGEKPFKCPHAGCGKAFSVRSNMKRHERGCHSFEFNASGSVLRS</sequence>
<evidence type="ECO:0000256" key="8">
    <source>
        <dbReference type="SAM" id="MobiDB-lite"/>
    </source>
</evidence>
<evidence type="ECO:0000256" key="5">
    <source>
        <dbReference type="ARBA" id="ARBA00022833"/>
    </source>
</evidence>
<dbReference type="GO" id="GO:0010468">
    <property type="term" value="P:regulation of gene expression"/>
    <property type="evidence" value="ECO:0007669"/>
    <property type="project" value="TreeGrafter"/>
</dbReference>
<comment type="caution">
    <text evidence="10">The sequence shown here is derived from an EMBL/GenBank/DDBJ whole genome shotgun (WGS) entry which is preliminary data.</text>
</comment>
<evidence type="ECO:0000313" key="11">
    <source>
        <dbReference type="Proteomes" id="UP000722485"/>
    </source>
</evidence>
<comment type="subcellular location">
    <subcellularLocation>
        <location evidence="1">Nucleus</location>
    </subcellularLocation>
</comment>
<feature type="compositionally biased region" description="Polar residues" evidence="8">
    <location>
        <begin position="1"/>
        <end position="11"/>
    </location>
</feature>
<dbReference type="InterPro" id="IPR013087">
    <property type="entry name" value="Znf_C2H2_type"/>
</dbReference>
<dbReference type="GO" id="GO:0005634">
    <property type="term" value="C:nucleus"/>
    <property type="evidence" value="ECO:0007669"/>
    <property type="project" value="UniProtKB-SubCell"/>
</dbReference>
<keyword evidence="4 7" id="KW-0863">Zinc-finger</keyword>
<evidence type="ECO:0000256" key="6">
    <source>
        <dbReference type="ARBA" id="ARBA00023242"/>
    </source>
</evidence>
<feature type="region of interest" description="Disordered" evidence="8">
    <location>
        <begin position="1"/>
        <end position="131"/>
    </location>
</feature>
<dbReference type="PANTHER" id="PTHR16515:SF49">
    <property type="entry name" value="GASTRULA ZINC FINGER PROTEIN XLCGF49.1-LIKE-RELATED"/>
    <property type="match status" value="1"/>
</dbReference>
<evidence type="ECO:0000256" key="3">
    <source>
        <dbReference type="ARBA" id="ARBA00022737"/>
    </source>
</evidence>
<dbReference type="FunFam" id="3.30.160.60:FF:000176">
    <property type="entry name" value="zinc finger protein 70"/>
    <property type="match status" value="1"/>
</dbReference>
<dbReference type="InterPro" id="IPR050331">
    <property type="entry name" value="Zinc_finger"/>
</dbReference>
<evidence type="ECO:0000256" key="1">
    <source>
        <dbReference type="ARBA" id="ARBA00004123"/>
    </source>
</evidence>
<feature type="compositionally biased region" description="Polar residues" evidence="8">
    <location>
        <begin position="109"/>
        <end position="131"/>
    </location>
</feature>
<keyword evidence="6" id="KW-0539">Nucleus</keyword>
<dbReference type="PROSITE" id="PS50157">
    <property type="entry name" value="ZINC_FINGER_C2H2_2"/>
    <property type="match status" value="2"/>
</dbReference>
<dbReference type="Proteomes" id="UP000722485">
    <property type="component" value="Unassembled WGS sequence"/>
</dbReference>
<gene>
    <name evidence="10" type="ORF">G7Z17_g6629</name>
</gene>
<dbReference type="SUPFAM" id="SSF57667">
    <property type="entry name" value="beta-beta-alpha zinc fingers"/>
    <property type="match status" value="1"/>
</dbReference>
<protein>
    <recommendedName>
        <fullName evidence="9">C2H2-type domain-containing protein</fullName>
    </recommendedName>
</protein>
<dbReference type="InterPro" id="IPR036236">
    <property type="entry name" value="Znf_C2H2_sf"/>
</dbReference>
<evidence type="ECO:0000313" key="10">
    <source>
        <dbReference type="EMBL" id="KAF7549085.1"/>
    </source>
</evidence>
<name>A0A9P5HAL5_9HYPO</name>
<reference evidence="10" key="1">
    <citation type="submission" date="2020-03" db="EMBL/GenBank/DDBJ databases">
        <title>Draft Genome Sequence of Cylindrodendrum hubeiense.</title>
        <authorList>
            <person name="Buettner E."/>
            <person name="Kellner H."/>
        </authorList>
    </citation>
    <scope>NUCLEOTIDE SEQUENCE</scope>
    <source>
        <strain evidence="10">IHI 201604</strain>
    </source>
</reference>
<dbReference type="AlphaFoldDB" id="A0A9P5HAL5"/>